<gene>
    <name evidence="2" type="ORF">TARUN_10520</name>
</gene>
<feature type="domain" description="F-box" evidence="1">
    <location>
        <begin position="19"/>
        <end position="64"/>
    </location>
</feature>
<accession>A0A395N783</accession>
<dbReference type="InterPro" id="IPR036047">
    <property type="entry name" value="F-box-like_dom_sf"/>
</dbReference>
<dbReference type="AlphaFoldDB" id="A0A395N783"/>
<organism evidence="2 3">
    <name type="scientific">Trichoderma arundinaceum</name>
    <dbReference type="NCBI Taxonomy" id="490622"/>
    <lineage>
        <taxon>Eukaryota</taxon>
        <taxon>Fungi</taxon>
        <taxon>Dikarya</taxon>
        <taxon>Ascomycota</taxon>
        <taxon>Pezizomycotina</taxon>
        <taxon>Sordariomycetes</taxon>
        <taxon>Hypocreomycetidae</taxon>
        <taxon>Hypocreales</taxon>
        <taxon>Hypocreaceae</taxon>
        <taxon>Trichoderma</taxon>
    </lineage>
</organism>
<dbReference type="EMBL" id="PXOA01001325">
    <property type="protein sequence ID" value="RFU71741.1"/>
    <property type="molecule type" value="Genomic_DNA"/>
</dbReference>
<dbReference type="STRING" id="490622.A0A395N783"/>
<dbReference type="SUPFAM" id="SSF81383">
    <property type="entry name" value="F-box domain"/>
    <property type="match status" value="1"/>
</dbReference>
<evidence type="ECO:0000313" key="2">
    <source>
        <dbReference type="EMBL" id="RFU71741.1"/>
    </source>
</evidence>
<name>A0A395N783_TRIAR</name>
<feature type="non-terminal residue" evidence="2">
    <location>
        <position position="226"/>
    </location>
</feature>
<reference evidence="2 3" key="1">
    <citation type="journal article" date="2018" name="PLoS Pathog.">
        <title>Evolution of structural diversity of trichothecenes, a family of toxins produced by plant pathogenic and entomopathogenic fungi.</title>
        <authorList>
            <person name="Proctor R.H."/>
            <person name="McCormick S.P."/>
            <person name="Kim H.S."/>
            <person name="Cardoza R.E."/>
            <person name="Stanley A.M."/>
            <person name="Lindo L."/>
            <person name="Kelly A."/>
            <person name="Brown D.W."/>
            <person name="Lee T."/>
            <person name="Vaughan M.M."/>
            <person name="Alexander N.J."/>
            <person name="Busman M."/>
            <person name="Gutierrez S."/>
        </authorList>
    </citation>
    <scope>NUCLEOTIDE SEQUENCE [LARGE SCALE GENOMIC DNA]</scope>
    <source>
        <strain evidence="2 3">IBT 40837</strain>
    </source>
</reference>
<dbReference type="Pfam" id="PF12937">
    <property type="entry name" value="F-box-like"/>
    <property type="match status" value="1"/>
</dbReference>
<dbReference type="InterPro" id="IPR001810">
    <property type="entry name" value="F-box_dom"/>
</dbReference>
<dbReference type="PROSITE" id="PS50181">
    <property type="entry name" value="FBOX"/>
    <property type="match status" value="1"/>
</dbReference>
<dbReference type="Proteomes" id="UP000266272">
    <property type="component" value="Unassembled WGS sequence"/>
</dbReference>
<comment type="caution">
    <text evidence="2">The sequence shown here is derived from an EMBL/GenBank/DDBJ whole genome shotgun (WGS) entry which is preliminary data.</text>
</comment>
<dbReference type="OrthoDB" id="4200124at2759"/>
<sequence>MATSAAGDEVVAAESKKRRISFVDLPTETQRDIVSHCSQSDLICLALVSRHFHELASTQLYRNFHIVFPDDDDLNFDSPIDGLAGGLDTFTTSNYDYAKHLRDLSMDTLSAGLKGENSYQSYLYSASCGKFLNTLLHLTLKKARSLEVFRWNIRVELSRPVYRELHRIASLKKLHVRMQAGESYYMQPPPLPVSIDAHPQPDVTNHWGSIPPLAPLTLLPPPPPPG</sequence>
<proteinExistence type="predicted"/>
<keyword evidence="3" id="KW-1185">Reference proteome</keyword>
<evidence type="ECO:0000313" key="3">
    <source>
        <dbReference type="Proteomes" id="UP000266272"/>
    </source>
</evidence>
<evidence type="ECO:0000259" key="1">
    <source>
        <dbReference type="PROSITE" id="PS50181"/>
    </source>
</evidence>
<protein>
    <submittedName>
        <fullName evidence="2">F-box domain-containing</fullName>
    </submittedName>
</protein>